<dbReference type="InterPro" id="IPR032711">
    <property type="entry name" value="SoxY"/>
</dbReference>
<organism evidence="2 3">
    <name type="scientific">Methylococcus capsulatus</name>
    <dbReference type="NCBI Taxonomy" id="414"/>
    <lineage>
        <taxon>Bacteria</taxon>
        <taxon>Pseudomonadati</taxon>
        <taxon>Pseudomonadota</taxon>
        <taxon>Gammaproteobacteria</taxon>
        <taxon>Methylococcales</taxon>
        <taxon>Methylococcaceae</taxon>
        <taxon>Methylococcus</taxon>
    </lineage>
</organism>
<sequence>MPYRQAWHFPMSFDFSRRRFVLSALKGIAIWRLSGSPSAFGGEADSAAYDAAVRVLTAGRKPEETALLVLDVPESAENGALVPVTLESRLGRTAALHLLVVHNPRPLVASFEFLDGAMPSVSFRIKMNESSPVVALAEAGGRIYWCRKQVRVAVGGCG</sequence>
<dbReference type="Gene3D" id="2.60.40.2470">
    <property type="entry name" value="SoxY domain"/>
    <property type="match status" value="1"/>
</dbReference>
<protein>
    <submittedName>
        <fullName evidence="2">Sulfur compound-chelating protein SoxY</fullName>
    </submittedName>
</protein>
<accession>A0ABZ2F3W6</accession>
<evidence type="ECO:0000313" key="3">
    <source>
        <dbReference type="Proteomes" id="UP001359308"/>
    </source>
</evidence>
<evidence type="ECO:0000259" key="1">
    <source>
        <dbReference type="Pfam" id="PF13501"/>
    </source>
</evidence>
<dbReference type="EMBL" id="CP104311">
    <property type="protein sequence ID" value="WWF01903.1"/>
    <property type="molecule type" value="Genomic_DNA"/>
</dbReference>
<proteinExistence type="predicted"/>
<dbReference type="Pfam" id="PF13501">
    <property type="entry name" value="SoxY"/>
    <property type="match status" value="1"/>
</dbReference>
<dbReference type="InterPro" id="IPR016568">
    <property type="entry name" value="Sulphur_oxidation_SoxY"/>
</dbReference>
<dbReference type="InterPro" id="IPR038162">
    <property type="entry name" value="SoxY_sf"/>
</dbReference>
<dbReference type="Proteomes" id="UP001359308">
    <property type="component" value="Chromosome"/>
</dbReference>
<feature type="domain" description="Ig-like SoxY" evidence="1">
    <location>
        <begin position="58"/>
        <end position="157"/>
    </location>
</feature>
<gene>
    <name evidence="2" type="ORF">N4J17_15770</name>
</gene>
<evidence type="ECO:0000313" key="2">
    <source>
        <dbReference type="EMBL" id="WWF01903.1"/>
    </source>
</evidence>
<name>A0ABZ2F3W6_METCP</name>
<dbReference type="RefSeq" id="WP_338457614.1">
    <property type="nucleotide sequence ID" value="NZ_CP104311.1"/>
</dbReference>
<dbReference type="PIRSF" id="PIRSF010312">
    <property type="entry name" value="Sulphur_oxidation_SoxY"/>
    <property type="match status" value="1"/>
</dbReference>
<reference evidence="2 3" key="1">
    <citation type="submission" date="2022-09" db="EMBL/GenBank/DDBJ databases">
        <authorList>
            <person name="Giprobiosintez L."/>
        </authorList>
    </citation>
    <scope>NUCLEOTIDE SEQUENCE [LARGE SCALE GENOMIC DNA]</scope>
    <source>
        <strain evidence="3">VKPM-B-12549 (GBS-15)</strain>
    </source>
</reference>
<keyword evidence="3" id="KW-1185">Reference proteome</keyword>